<accession>A0A6S6U8P8</accession>
<name>A0A6S6U8P8_9GAMM</name>
<dbReference type="EMBL" id="CACVAY010000127">
    <property type="protein sequence ID" value="CAA6825660.1"/>
    <property type="molecule type" value="Genomic_DNA"/>
</dbReference>
<evidence type="ECO:0000313" key="1">
    <source>
        <dbReference type="EMBL" id="CAA6825660.1"/>
    </source>
</evidence>
<gene>
    <name evidence="1" type="ORF">HELGO_WM8030</name>
</gene>
<sequence length="199" mass="22647">MTIENTRLLVAEEAARLLFEEGYRDYLVAKQKATQNLGVSTDKSNQPSNMDVYHAILSRRELLGTEEDEQQLQAIRQVALEAMEFLQRFKPVLVGGALDGSAGKYSPAVLHLFPSTPEEVIFFLEDNNIPFQTHERKTRIHGRQMMIPFLRFFVDDFEVELVLFEEGSRFAPQSVITGRAMERCGLEGVRALLKQNARA</sequence>
<reference evidence="1" key="1">
    <citation type="submission" date="2020-01" db="EMBL/GenBank/DDBJ databases">
        <authorList>
            <person name="Meier V. D."/>
            <person name="Meier V D."/>
        </authorList>
    </citation>
    <scope>NUCLEOTIDE SEQUENCE</scope>
    <source>
        <strain evidence="1">HLG_WM_MAG_07</strain>
    </source>
</reference>
<evidence type="ECO:0008006" key="2">
    <source>
        <dbReference type="Google" id="ProtNLM"/>
    </source>
</evidence>
<protein>
    <recommendedName>
        <fullName evidence="2">Nucleotidyltransferase</fullName>
    </recommendedName>
</protein>
<proteinExistence type="predicted"/>
<organism evidence="1">
    <name type="scientific">uncultured Thiotrichaceae bacterium</name>
    <dbReference type="NCBI Taxonomy" id="298394"/>
    <lineage>
        <taxon>Bacteria</taxon>
        <taxon>Pseudomonadati</taxon>
        <taxon>Pseudomonadota</taxon>
        <taxon>Gammaproteobacteria</taxon>
        <taxon>Thiotrichales</taxon>
        <taxon>Thiotrichaceae</taxon>
        <taxon>environmental samples</taxon>
    </lineage>
</organism>
<dbReference type="AlphaFoldDB" id="A0A6S6U8P8"/>